<evidence type="ECO:0000256" key="3">
    <source>
        <dbReference type="ARBA" id="ARBA00022917"/>
    </source>
</evidence>
<dbReference type="Proteomes" id="UP000253816">
    <property type="component" value="Unassembled WGS sequence"/>
</dbReference>
<dbReference type="Pfam" id="PF00707">
    <property type="entry name" value="IF3_C"/>
    <property type="match status" value="1"/>
</dbReference>
<evidence type="ECO:0000256" key="4">
    <source>
        <dbReference type="HAMAP-Rule" id="MF_00080"/>
    </source>
</evidence>
<dbReference type="Gene3D" id="3.30.110.10">
    <property type="entry name" value="Translation initiation factor 3 (IF-3), C-terminal domain"/>
    <property type="match status" value="1"/>
</dbReference>
<keyword evidence="10" id="KW-1185">Reference proteome</keyword>
<evidence type="ECO:0000313" key="10">
    <source>
        <dbReference type="Proteomes" id="UP000253816"/>
    </source>
</evidence>
<gene>
    <name evidence="4" type="primary">infC</name>
    <name evidence="9" type="ORF">HAT2_00181</name>
</gene>
<comment type="caution">
    <text evidence="9">The sequence shown here is derived from an EMBL/GenBank/DDBJ whole genome shotgun (WGS) entry which is preliminary data.</text>
</comment>
<evidence type="ECO:0000313" key="9">
    <source>
        <dbReference type="EMBL" id="RDB31673.1"/>
    </source>
</evidence>
<comment type="function">
    <text evidence="4">IF-3 binds to the 30S ribosomal subunit and shifts the equilibrium between 70S ribosomes and their 50S and 30S subunits in favor of the free subunits, thus enhancing the availability of 30S subunits on which protein synthesis initiation begins.</text>
</comment>
<dbReference type="SUPFAM" id="SSF55200">
    <property type="entry name" value="Translation initiation factor IF3, C-terminal domain"/>
    <property type="match status" value="1"/>
</dbReference>
<dbReference type="InterPro" id="IPR001288">
    <property type="entry name" value="Translation_initiation_fac_3"/>
</dbReference>
<keyword evidence="2 4" id="KW-0396">Initiation factor</keyword>
<evidence type="ECO:0000256" key="2">
    <source>
        <dbReference type="ARBA" id="ARBA00022540"/>
    </source>
</evidence>
<reference evidence="9 10" key="1">
    <citation type="submission" date="2018-07" db="EMBL/GenBank/DDBJ databases">
        <title>Comparative genomics of the Candidatus Parilichlamydiaceae reveals evidence of convergent evolution and genome reduction in the phylum Chlamydiae.</title>
        <authorList>
            <person name="Taylor-Brown A."/>
            <person name="Polkinghorne A."/>
        </authorList>
    </citation>
    <scope>NUCLEOTIDE SEQUENCE [LARGE SCALE GENOMIC DNA]</scope>
    <source>
        <strain evidence="9 10">Hat2</strain>
    </source>
</reference>
<evidence type="ECO:0000256" key="5">
    <source>
        <dbReference type="NCBIfam" id="TIGR00168"/>
    </source>
</evidence>
<dbReference type="Pfam" id="PF05198">
    <property type="entry name" value="IF3_N"/>
    <property type="match status" value="1"/>
</dbReference>
<dbReference type="SUPFAM" id="SSF54364">
    <property type="entry name" value="Translation initiation factor IF3, N-terminal domain"/>
    <property type="match status" value="1"/>
</dbReference>
<proteinExistence type="inferred from homology"/>
<dbReference type="Gene3D" id="3.10.20.80">
    <property type="entry name" value="Translation initiation factor 3 (IF-3), N-terminal domain"/>
    <property type="match status" value="1"/>
</dbReference>
<dbReference type="GO" id="GO:0032790">
    <property type="term" value="P:ribosome disassembly"/>
    <property type="evidence" value="ECO:0007669"/>
    <property type="project" value="TreeGrafter"/>
</dbReference>
<dbReference type="InterPro" id="IPR019814">
    <property type="entry name" value="Translation_initiation_fac_3_N"/>
</dbReference>
<comment type="subcellular location">
    <subcellularLocation>
        <location evidence="4">Cytoplasm</location>
    </subcellularLocation>
</comment>
<dbReference type="InterPro" id="IPR036788">
    <property type="entry name" value="T_IF-3_C_sf"/>
</dbReference>
<dbReference type="GO" id="GO:0005829">
    <property type="term" value="C:cytosol"/>
    <property type="evidence" value="ECO:0007669"/>
    <property type="project" value="TreeGrafter"/>
</dbReference>
<evidence type="ECO:0000256" key="1">
    <source>
        <dbReference type="ARBA" id="ARBA00005439"/>
    </source>
</evidence>
<dbReference type="RefSeq" id="WP_245932339.1">
    <property type="nucleotide sequence ID" value="NZ_QQBG01000009.1"/>
</dbReference>
<evidence type="ECO:0000259" key="7">
    <source>
        <dbReference type="Pfam" id="PF00707"/>
    </source>
</evidence>
<dbReference type="GO" id="GO:0016020">
    <property type="term" value="C:membrane"/>
    <property type="evidence" value="ECO:0007669"/>
    <property type="project" value="TreeGrafter"/>
</dbReference>
<dbReference type="AlphaFoldDB" id="A0A369KIR0"/>
<accession>A0A369KIR0</accession>
<dbReference type="GO" id="GO:0003743">
    <property type="term" value="F:translation initiation factor activity"/>
    <property type="evidence" value="ECO:0007669"/>
    <property type="project" value="UniProtKB-UniRule"/>
</dbReference>
<dbReference type="PANTHER" id="PTHR10938">
    <property type="entry name" value="TRANSLATION INITIATION FACTOR IF-3"/>
    <property type="match status" value="1"/>
</dbReference>
<evidence type="ECO:0000259" key="8">
    <source>
        <dbReference type="Pfam" id="PF05198"/>
    </source>
</evidence>
<dbReference type="GO" id="GO:0043022">
    <property type="term" value="F:ribosome binding"/>
    <property type="evidence" value="ECO:0007669"/>
    <property type="project" value="TreeGrafter"/>
</dbReference>
<organism evidence="9 10">
    <name type="scientific">Candidatus Similichlamydia laticola</name>
    <dbReference type="NCBI Taxonomy" id="2170265"/>
    <lineage>
        <taxon>Bacteria</taxon>
        <taxon>Pseudomonadati</taxon>
        <taxon>Chlamydiota</taxon>
        <taxon>Chlamydiia</taxon>
        <taxon>Parachlamydiales</taxon>
        <taxon>Candidatus Parilichlamydiaceae</taxon>
        <taxon>Candidatus Similichlamydia</taxon>
    </lineage>
</organism>
<dbReference type="EMBL" id="QQBG01000009">
    <property type="protein sequence ID" value="RDB31673.1"/>
    <property type="molecule type" value="Genomic_DNA"/>
</dbReference>
<dbReference type="InterPro" id="IPR036787">
    <property type="entry name" value="T_IF-3_N_sf"/>
</dbReference>
<dbReference type="NCBIfam" id="TIGR00168">
    <property type="entry name" value="infC"/>
    <property type="match status" value="1"/>
</dbReference>
<dbReference type="FunFam" id="3.30.110.10:FF:000001">
    <property type="entry name" value="Translation initiation factor IF-3"/>
    <property type="match status" value="1"/>
</dbReference>
<protein>
    <recommendedName>
        <fullName evidence="4 5">Translation initiation factor IF-3</fullName>
    </recommendedName>
</protein>
<comment type="similarity">
    <text evidence="1 4">Belongs to the IF-3 family.</text>
</comment>
<keyword evidence="3 4" id="KW-0648">Protein biosynthesis</keyword>
<feature type="region of interest" description="Disordered" evidence="6">
    <location>
        <begin position="168"/>
        <end position="196"/>
    </location>
</feature>
<feature type="domain" description="Translation initiation factor 3 N-terminal" evidence="8">
    <location>
        <begin position="9"/>
        <end position="76"/>
    </location>
</feature>
<comment type="subunit">
    <text evidence="4">Monomer.</text>
</comment>
<name>A0A369KIR0_9BACT</name>
<feature type="domain" description="Translation initiation factor 3 C-terminal" evidence="7">
    <location>
        <begin position="85"/>
        <end position="168"/>
    </location>
</feature>
<dbReference type="InterPro" id="IPR019815">
    <property type="entry name" value="Translation_initiation_fac_3_C"/>
</dbReference>
<evidence type="ECO:0000256" key="6">
    <source>
        <dbReference type="SAM" id="MobiDB-lite"/>
    </source>
</evidence>
<sequence>MSTLALRSNSEIRARLVRVIGPEGQNFGLMSSRDALQKALEFGLDLVEVEPQKDPPVCKIMDLGKFRYNRSRKERESRKSQQSAKVKDIKLRPNITGHDLEIKVRRARDFLEKGHKVRITCMFRAREMAHSEIGMAVMKSACDDLSDVSSVDVPLAMVGRSLSIALSPDLKKRRTRPDEQEGEALDVGLHKAHDES</sequence>
<keyword evidence="4" id="KW-0963">Cytoplasm</keyword>
<dbReference type="PANTHER" id="PTHR10938:SF0">
    <property type="entry name" value="TRANSLATION INITIATION FACTOR IF-3, MITOCHONDRIAL"/>
    <property type="match status" value="1"/>
</dbReference>
<dbReference type="HAMAP" id="MF_00080">
    <property type="entry name" value="IF_3"/>
    <property type="match status" value="1"/>
</dbReference>